<organism evidence="3 4">
    <name type="scientific">Malus domestica</name>
    <name type="common">Apple</name>
    <name type="synonym">Pyrus malus</name>
    <dbReference type="NCBI Taxonomy" id="3750"/>
    <lineage>
        <taxon>Eukaryota</taxon>
        <taxon>Viridiplantae</taxon>
        <taxon>Streptophyta</taxon>
        <taxon>Embryophyta</taxon>
        <taxon>Tracheophyta</taxon>
        <taxon>Spermatophyta</taxon>
        <taxon>Magnoliopsida</taxon>
        <taxon>eudicotyledons</taxon>
        <taxon>Gunneridae</taxon>
        <taxon>Pentapetalae</taxon>
        <taxon>rosids</taxon>
        <taxon>fabids</taxon>
        <taxon>Rosales</taxon>
        <taxon>Rosaceae</taxon>
        <taxon>Amygdaloideae</taxon>
        <taxon>Maleae</taxon>
        <taxon>Malus</taxon>
    </lineage>
</organism>
<dbReference type="PROSITE" id="PS50076">
    <property type="entry name" value="DNAJ_2"/>
    <property type="match status" value="1"/>
</dbReference>
<evidence type="ECO:0000313" key="4">
    <source>
        <dbReference type="Proteomes" id="UP000290289"/>
    </source>
</evidence>
<dbReference type="InterPro" id="IPR036869">
    <property type="entry name" value="J_dom_sf"/>
</dbReference>
<evidence type="ECO:0000259" key="2">
    <source>
        <dbReference type="PROSITE" id="PS50076"/>
    </source>
</evidence>
<feature type="compositionally biased region" description="Basic and acidic residues" evidence="1">
    <location>
        <begin position="110"/>
        <end position="122"/>
    </location>
</feature>
<sequence>MVVNVLKGNSSVGLKSQSINRVQVCSKPSTTTTCYVSLSLRIQIKRQSQIYQIKLFPNSQNTPIAPPILPPHHQTISVISVTTQVFFRPPKIPPPLYYVRTSPKTKKDRKGSEREREEREKWSSISTPTGRKRSAVKLLSAHDLQKTKTFAIRARETDLKLEATEQIITVVDTLLATKSQINIQNQQSDWYAILQLAQYTQNLEIVATHYRRLALLLNPHRNRFPYADYVFRLVSEAWIVLFNPTKKAMYDHELSMFNRFNSPPSGSTQLFEMQYYR</sequence>
<accession>A0A498I372</accession>
<dbReference type="SUPFAM" id="SSF46565">
    <property type="entry name" value="Chaperone J-domain"/>
    <property type="match status" value="1"/>
</dbReference>
<name>A0A498I372_MALDO</name>
<proteinExistence type="predicted"/>
<evidence type="ECO:0000313" key="3">
    <source>
        <dbReference type="EMBL" id="RXH78258.1"/>
    </source>
</evidence>
<dbReference type="Proteomes" id="UP000290289">
    <property type="component" value="Chromosome 13"/>
</dbReference>
<evidence type="ECO:0000256" key="1">
    <source>
        <dbReference type="SAM" id="MobiDB-lite"/>
    </source>
</evidence>
<gene>
    <name evidence="3" type="ORF">DVH24_001776</name>
</gene>
<dbReference type="PANTHER" id="PTHR45496:SF19">
    <property type="entry name" value="J DOMAIN-CONTAINING PROTEIN"/>
    <property type="match status" value="1"/>
</dbReference>
<dbReference type="Pfam" id="PF00226">
    <property type="entry name" value="DnaJ"/>
    <property type="match status" value="1"/>
</dbReference>
<dbReference type="InterPro" id="IPR053052">
    <property type="entry name" value="Imprinting_Balance_Reg"/>
</dbReference>
<reference evidence="3 4" key="1">
    <citation type="submission" date="2018-10" db="EMBL/GenBank/DDBJ databases">
        <title>A high-quality apple genome assembly.</title>
        <authorList>
            <person name="Hu J."/>
        </authorList>
    </citation>
    <scope>NUCLEOTIDE SEQUENCE [LARGE SCALE GENOMIC DNA]</scope>
    <source>
        <strain evidence="4">cv. HFTH1</strain>
        <tissue evidence="3">Young leaf</tissue>
    </source>
</reference>
<comment type="caution">
    <text evidence="3">The sequence shown here is derived from an EMBL/GenBank/DDBJ whole genome shotgun (WGS) entry which is preliminary data.</text>
</comment>
<keyword evidence="4" id="KW-1185">Reference proteome</keyword>
<feature type="region of interest" description="Disordered" evidence="1">
    <location>
        <begin position="97"/>
        <end position="129"/>
    </location>
</feature>
<dbReference type="EMBL" id="RDQH01000339">
    <property type="protein sequence ID" value="RXH78258.1"/>
    <property type="molecule type" value="Genomic_DNA"/>
</dbReference>
<dbReference type="SMART" id="SM00271">
    <property type="entry name" value="DnaJ"/>
    <property type="match status" value="1"/>
</dbReference>
<dbReference type="Gene3D" id="1.10.287.110">
    <property type="entry name" value="DnaJ domain"/>
    <property type="match status" value="1"/>
</dbReference>
<dbReference type="CDD" id="cd06257">
    <property type="entry name" value="DnaJ"/>
    <property type="match status" value="1"/>
</dbReference>
<dbReference type="PANTHER" id="PTHR45496">
    <property type="entry name" value="CHAPERONE DNAJ-DOMAIN SUPERFAMILY PROTEIN"/>
    <property type="match status" value="1"/>
</dbReference>
<protein>
    <recommendedName>
        <fullName evidence="2">J domain-containing protein</fullName>
    </recommendedName>
</protein>
<dbReference type="InterPro" id="IPR001623">
    <property type="entry name" value="DnaJ_domain"/>
</dbReference>
<dbReference type="AlphaFoldDB" id="A0A498I372"/>
<dbReference type="STRING" id="3750.A0A498I372"/>
<feature type="domain" description="J" evidence="2">
    <location>
        <begin position="189"/>
        <end position="254"/>
    </location>
</feature>